<accession>Q7VB72</accession>
<dbReference type="OrthoDB" id="7066176at2"/>
<sequence>MSPTFLNVVRFKLFPGMEDKYFNVVNKFDVEGLLSRYIAKTGDHDYCFVGLWKNEESIAAARPKMIEHLDEVRGFMQELSPELGVTDPVSGSIVA</sequence>
<reference evidence="1 2" key="1">
    <citation type="journal article" date="2003" name="Proc. Natl. Acad. Sci. U.S.A.">
        <title>Genome sequence of the cyanobacterium Prochlorococcus marinus SS120, a nearly minimal oxyphototrophic genome.</title>
        <authorList>
            <person name="Dufresne A."/>
            <person name="Salanoubat M."/>
            <person name="Partensky F."/>
            <person name="Artiguenave F."/>
            <person name="Axmann I.M."/>
            <person name="Barbe V."/>
            <person name="Duprat S."/>
            <person name="Galperin M.Y."/>
            <person name="Koonin E.V."/>
            <person name="Le Gall F."/>
            <person name="Makarova K.S."/>
            <person name="Ostrowski M."/>
            <person name="Oztas S."/>
            <person name="Robert C."/>
            <person name="Rogozin I.B."/>
            <person name="Scanlan D.J."/>
            <person name="Tandeau de Marsac N."/>
            <person name="Weissenbach J."/>
            <person name="Wincker P."/>
            <person name="Wolf Y.I."/>
            <person name="Hess W.R."/>
        </authorList>
    </citation>
    <scope>NUCLEOTIDE SEQUENCE [LARGE SCALE GENOMIC DNA]</scope>
    <source>
        <strain evidence="2">SARG / CCMP1375 / SS120</strain>
    </source>
</reference>
<dbReference type="RefSeq" id="WP_011125378.1">
    <property type="nucleotide sequence ID" value="NC_005042.1"/>
</dbReference>
<evidence type="ECO:0008006" key="3">
    <source>
        <dbReference type="Google" id="ProtNLM"/>
    </source>
</evidence>
<dbReference type="EnsemblBacteria" id="AAQ00271">
    <property type="protein sequence ID" value="AAQ00271"/>
    <property type="gene ID" value="Pro_1226"/>
</dbReference>
<dbReference type="eggNOG" id="COG3254">
    <property type="taxonomic scope" value="Bacteria"/>
</dbReference>
<dbReference type="KEGG" id="pma:Pro_1226"/>
<proteinExistence type="predicted"/>
<protein>
    <recommendedName>
        <fullName evidence="3">ABM domain-containing protein</fullName>
    </recommendedName>
</protein>
<dbReference type="AlphaFoldDB" id="Q7VB72"/>
<name>Q7VB72_PROMA</name>
<dbReference type="Proteomes" id="UP000001420">
    <property type="component" value="Chromosome"/>
</dbReference>
<dbReference type="PATRIC" id="fig|167539.5.peg.1288"/>
<gene>
    <name evidence="1" type="ordered locus">Pro_1226</name>
</gene>
<dbReference type="HOGENOM" id="CLU_178544_0_0_3"/>
<evidence type="ECO:0000313" key="2">
    <source>
        <dbReference type="Proteomes" id="UP000001420"/>
    </source>
</evidence>
<dbReference type="EMBL" id="AE017126">
    <property type="protein sequence ID" value="AAQ00271.1"/>
    <property type="molecule type" value="Genomic_DNA"/>
</dbReference>
<keyword evidence="2" id="KW-1185">Reference proteome</keyword>
<evidence type="ECO:0000313" key="1">
    <source>
        <dbReference type="EMBL" id="AAQ00271.1"/>
    </source>
</evidence>
<dbReference type="STRING" id="167539.Pro_1226"/>
<organism evidence="1 2">
    <name type="scientific">Prochlorococcus marinus (strain SARG / CCMP1375 / SS120)</name>
    <dbReference type="NCBI Taxonomy" id="167539"/>
    <lineage>
        <taxon>Bacteria</taxon>
        <taxon>Bacillati</taxon>
        <taxon>Cyanobacteriota</taxon>
        <taxon>Cyanophyceae</taxon>
        <taxon>Synechococcales</taxon>
        <taxon>Prochlorococcaceae</taxon>
        <taxon>Prochlorococcus</taxon>
    </lineage>
</organism>